<dbReference type="PIRSF" id="PIRSF038286">
    <property type="entry name" value="PRAME"/>
    <property type="match status" value="1"/>
</dbReference>
<dbReference type="GO" id="GO:0008284">
    <property type="term" value="P:positive regulation of cell population proliferation"/>
    <property type="evidence" value="ECO:0007669"/>
    <property type="project" value="InterPro"/>
</dbReference>
<dbReference type="InterPro" id="IPR026271">
    <property type="entry name" value="PRAME"/>
</dbReference>
<dbReference type="KEGG" id="sfm:108933300"/>
<keyword evidence="6" id="KW-1185">Reference proteome</keyword>
<proteinExistence type="inferred from homology"/>
<protein>
    <recommendedName>
        <fullName evidence="4">Leucine-rich repeat-containing protein 14B</fullName>
    </recommendedName>
</protein>
<reference evidence="5" key="3">
    <citation type="submission" date="2025-09" db="UniProtKB">
        <authorList>
            <consortium name="Ensembl"/>
        </authorList>
    </citation>
    <scope>IDENTIFICATION</scope>
</reference>
<dbReference type="GO" id="GO:0043066">
    <property type="term" value="P:negative regulation of apoptotic process"/>
    <property type="evidence" value="ECO:0007669"/>
    <property type="project" value="InterPro"/>
</dbReference>
<dbReference type="CTD" id="389257"/>
<dbReference type="OrthoDB" id="8875973at2759"/>
<evidence type="ECO:0000256" key="2">
    <source>
        <dbReference type="ARBA" id="ARBA00022614"/>
    </source>
</evidence>
<dbReference type="RefSeq" id="XP_029104187.1">
    <property type="nucleotide sequence ID" value="XM_029248354.1"/>
</dbReference>
<reference evidence="5" key="2">
    <citation type="submission" date="2025-08" db="UniProtKB">
        <authorList>
            <consortium name="Ensembl"/>
        </authorList>
    </citation>
    <scope>IDENTIFICATION</scope>
</reference>
<evidence type="ECO:0000313" key="5">
    <source>
        <dbReference type="Ensembl" id="ENSSFOP00015016600.2"/>
    </source>
</evidence>
<evidence type="ECO:0000256" key="4">
    <source>
        <dbReference type="ARBA" id="ARBA00067566"/>
    </source>
</evidence>
<keyword evidence="3" id="KW-0677">Repeat</keyword>
<dbReference type="GO" id="GO:0045892">
    <property type="term" value="P:negative regulation of DNA-templated transcription"/>
    <property type="evidence" value="ECO:0007669"/>
    <property type="project" value="InterPro"/>
</dbReference>
<dbReference type="GO" id="GO:0005737">
    <property type="term" value="C:cytoplasm"/>
    <property type="evidence" value="ECO:0007669"/>
    <property type="project" value="TreeGrafter"/>
</dbReference>
<evidence type="ECO:0000256" key="3">
    <source>
        <dbReference type="ARBA" id="ARBA00022737"/>
    </source>
</evidence>
<dbReference type="PANTHER" id="PTHR14224:SF27">
    <property type="entry name" value="LEUCINE-RICH REPEAT-CONTAINING PROTEIN 14B"/>
    <property type="match status" value="1"/>
</dbReference>
<organism evidence="5 6">
    <name type="scientific">Scleropages formosus</name>
    <name type="common">Asian bonytongue</name>
    <name type="synonym">Osteoglossum formosum</name>
    <dbReference type="NCBI Taxonomy" id="113540"/>
    <lineage>
        <taxon>Eukaryota</taxon>
        <taxon>Metazoa</taxon>
        <taxon>Chordata</taxon>
        <taxon>Craniata</taxon>
        <taxon>Vertebrata</taxon>
        <taxon>Euteleostomi</taxon>
        <taxon>Actinopterygii</taxon>
        <taxon>Neopterygii</taxon>
        <taxon>Teleostei</taxon>
        <taxon>Osteoglossocephala</taxon>
        <taxon>Osteoglossomorpha</taxon>
        <taxon>Osteoglossiformes</taxon>
        <taxon>Osteoglossidae</taxon>
        <taxon>Scleropages</taxon>
    </lineage>
</organism>
<sequence>MKTLKFLSAESFARGGKHSREDVACVSHNLYPVLFKASYLHEEPRLLRDLVRAWPLPELSVRGLLGRTPDCPQDLTSRTCRRCLEALLTGLKDYVLLAAPAYAKSLRAVDLTALRDTEHQLCPCKRTMGRWTRTQLACKVCLEVIVALQSGNAAPGAARLQVDVRLNAFVTGRNYEEVSHALALQAHCPLKLRCVGLRADSLSLKQLFYVVRLAEPPGVRRLEVVHNVRLEAPHLELLLTRLQFPQLRSLALPARALDVRRLGPGEERLLETIGELLSRLTQLTELYLAFSTLTGQLRRLLSPLHTPLQCLELANCALNRMDMIYLANSLHSEHLVSLDLSGHDLVELFPNTFHKLLRRCAGTLTSLTMEECGLEDQHVDMLTQALAPCRALRELKFLGNPLSATALRRLFSNLVGFPLLRYVEMPVPRDCYPTDATYPLDEATLVCYDRERFQEVRTELLAILHSADRGDVEVCTPLFGAYDPDLNETSNELGTTMLLSLKDVLGTFLNSITALE</sequence>
<dbReference type="Proteomes" id="UP000694397">
    <property type="component" value="Chromosome 23"/>
</dbReference>
<dbReference type="Gene3D" id="3.80.10.10">
    <property type="entry name" value="Ribonuclease Inhibitor"/>
    <property type="match status" value="1"/>
</dbReference>
<dbReference type="GeneTree" id="ENSGT01030000234531"/>
<dbReference type="AlphaFoldDB" id="A0A8C9RMG0"/>
<dbReference type="SUPFAM" id="SSF52047">
    <property type="entry name" value="RNI-like"/>
    <property type="match status" value="1"/>
</dbReference>
<dbReference type="InterPro" id="IPR032675">
    <property type="entry name" value="LRR_dom_sf"/>
</dbReference>
<dbReference type="GeneID" id="108933300"/>
<evidence type="ECO:0000256" key="1">
    <source>
        <dbReference type="ARBA" id="ARBA00009552"/>
    </source>
</evidence>
<dbReference type="FunFam" id="3.80.10.10:FF:000313">
    <property type="entry name" value="Leucine rich repeat containing 14B"/>
    <property type="match status" value="1"/>
</dbReference>
<accession>A0A8C9RMG0</accession>
<reference evidence="5 6" key="1">
    <citation type="submission" date="2019-04" db="EMBL/GenBank/DDBJ databases">
        <authorList>
            <consortium name="Wellcome Sanger Institute Data Sharing"/>
        </authorList>
    </citation>
    <scope>NUCLEOTIDE SEQUENCE [LARGE SCALE GENOMIC DNA]</scope>
</reference>
<keyword evidence="2" id="KW-0433">Leucine-rich repeat</keyword>
<gene>
    <name evidence="5" type="primary">LRRC14B</name>
    <name evidence="5" type="synonym">lrrc14b</name>
</gene>
<dbReference type="PANTHER" id="PTHR14224">
    <property type="entry name" value="SIMILAR TO PREFERENTIALLY EXPRESSED ANTIGEN IN MELANOMA-LIKE 3"/>
    <property type="match status" value="1"/>
</dbReference>
<name>A0A8C9RMG0_SCLFO</name>
<dbReference type="InterPro" id="IPR050694">
    <property type="entry name" value="LRRC14/PRAME"/>
</dbReference>
<comment type="similarity">
    <text evidence="1">Belongs to the PRAME family. LRRC14 subfamily.</text>
</comment>
<dbReference type="GO" id="GO:0045596">
    <property type="term" value="P:negative regulation of cell differentiation"/>
    <property type="evidence" value="ECO:0007669"/>
    <property type="project" value="InterPro"/>
</dbReference>
<evidence type="ECO:0000313" key="6">
    <source>
        <dbReference type="Proteomes" id="UP000694397"/>
    </source>
</evidence>
<dbReference type="Ensembl" id="ENSSFOT00015016789.2">
    <property type="protein sequence ID" value="ENSSFOP00015016600.2"/>
    <property type="gene ID" value="ENSSFOG00015010690.2"/>
</dbReference>